<dbReference type="SUPFAM" id="SSF63965">
    <property type="entry name" value="Precorrin-8X methylmutase CbiC/CobH"/>
    <property type="match status" value="1"/>
</dbReference>
<dbReference type="Pfam" id="PF02570">
    <property type="entry name" value="CbiC"/>
    <property type="match status" value="1"/>
</dbReference>
<dbReference type="InterPro" id="IPR003722">
    <property type="entry name" value="Cbl_synth_CobH/CbiC"/>
</dbReference>
<organism evidence="7">
    <name type="scientific">Methanotorris igneus (strain DSM 5666 / JCM 11834 / Kol 5)</name>
    <dbReference type="NCBI Taxonomy" id="880724"/>
    <lineage>
        <taxon>Archaea</taxon>
        <taxon>Methanobacteriati</taxon>
        <taxon>Methanobacteriota</taxon>
        <taxon>Methanomada group</taxon>
        <taxon>Methanococci</taxon>
        <taxon>Methanococcales</taxon>
        <taxon>Methanocaldococcaceae</taxon>
        <taxon>Methanotorris</taxon>
    </lineage>
</organism>
<dbReference type="KEGG" id="mig:Metig_1698"/>
<evidence type="ECO:0000256" key="4">
    <source>
        <dbReference type="ARBA" id="ARBA00023235"/>
    </source>
</evidence>
<dbReference type="Proteomes" id="UP000009227">
    <property type="component" value="Chromosome"/>
</dbReference>
<evidence type="ECO:0000313" key="7">
    <source>
        <dbReference type="Proteomes" id="UP000009227"/>
    </source>
</evidence>
<dbReference type="PANTHER" id="PTHR43588">
    <property type="entry name" value="COBALT-PRECORRIN-8 METHYLMUTASE"/>
    <property type="match status" value="1"/>
</dbReference>
<dbReference type="GO" id="GO:0016993">
    <property type="term" value="F:precorrin-8X methylmutase activity"/>
    <property type="evidence" value="ECO:0007669"/>
    <property type="project" value="InterPro"/>
</dbReference>
<dbReference type="InterPro" id="IPR036588">
    <property type="entry name" value="CobH/CbiC_sf"/>
</dbReference>
<keyword evidence="3" id="KW-0169">Cobalamin biosynthesis</keyword>
<dbReference type="PANTHER" id="PTHR43588:SF1">
    <property type="entry name" value="COBALT-PRECORRIN-8 METHYLMUTASE"/>
    <property type="match status" value="1"/>
</dbReference>
<evidence type="ECO:0000256" key="3">
    <source>
        <dbReference type="ARBA" id="ARBA00022573"/>
    </source>
</evidence>
<reference evidence="6 7" key="1">
    <citation type="submission" date="2011-05" db="EMBL/GenBank/DDBJ databases">
        <title>Complete sequence of Methanotorris igneus Kol 5.</title>
        <authorList>
            <consortium name="US DOE Joint Genome Institute"/>
            <person name="Lucas S."/>
            <person name="Han J."/>
            <person name="Lapidus A."/>
            <person name="Cheng J.-F."/>
            <person name="Goodwin L."/>
            <person name="Pitluck S."/>
            <person name="Peters L."/>
            <person name="Mikhailova N."/>
            <person name="Chertkov O."/>
            <person name="Han C."/>
            <person name="Tapia R."/>
            <person name="Land M."/>
            <person name="Hauser L."/>
            <person name="Kyrpides N."/>
            <person name="Ivanova N."/>
            <person name="Pagani I."/>
            <person name="Sieprawska-Lupa M."/>
            <person name="Whitman W."/>
            <person name="Woyke T."/>
        </authorList>
    </citation>
    <scope>NUCLEOTIDE SEQUENCE [LARGE SCALE GENOMIC DNA]</scope>
    <source>
        <strain evidence="7">DSM 5666 / JCM 11834 / Kol 5</strain>
    </source>
</reference>
<keyword evidence="7" id="KW-1185">Reference proteome</keyword>
<dbReference type="AlphaFoldDB" id="F6BBV0"/>
<dbReference type="STRING" id="880724.Metig_1698"/>
<evidence type="ECO:0000256" key="1">
    <source>
        <dbReference type="ARBA" id="ARBA00004953"/>
    </source>
</evidence>
<gene>
    <name evidence="6" type="ordered locus">Metig_1698</name>
</gene>
<dbReference type="UniPathway" id="UPA00148"/>
<dbReference type="EMBL" id="CP002737">
    <property type="protein sequence ID" value="AEF97230.1"/>
    <property type="molecule type" value="Genomic_DNA"/>
</dbReference>
<comment type="pathway">
    <text evidence="1">Cofactor biosynthesis; adenosylcobalamin biosynthesis.</text>
</comment>
<dbReference type="HOGENOM" id="CLU_084703_1_0_2"/>
<evidence type="ECO:0000256" key="2">
    <source>
        <dbReference type="ARBA" id="ARBA00009774"/>
    </source>
</evidence>
<sequence>MAIIYLRGTAERSEAVHPILMKSKRSFELQNPSNAHDYGLEVVMLKFHEFMGAITKEGISIAEKSREIVKNKIRNVLGDKINSYSKEELSIIERVVHATADEEYAKLIYFKDNAVEEGVKAIKENKPIVVDINMIKAGIRYNNTYCFINDRKTYELAQKEQITRAVASIRIAKDLIDDGIVVIGNAPTALLEVIRMINEENIKPRVVIGVPVGFVQASESKELLRKTDVPSITTIGPKGGTPVAVSIINGIIAMSRDERV</sequence>
<keyword evidence="4" id="KW-0413">Isomerase</keyword>
<dbReference type="NCBIfam" id="NF004901">
    <property type="entry name" value="PRK06264.1"/>
    <property type="match status" value="1"/>
</dbReference>
<dbReference type="GO" id="GO:0009236">
    <property type="term" value="P:cobalamin biosynthetic process"/>
    <property type="evidence" value="ECO:0007669"/>
    <property type="project" value="UniProtKB-UniPathway"/>
</dbReference>
<comment type="similarity">
    <text evidence="2">Belongs to the CobH/CbiC family.</text>
</comment>
<proteinExistence type="inferred from homology"/>
<dbReference type="Gene3D" id="3.40.50.10230">
    <property type="entry name" value="Cobalamin biosynthesis CobH/CbiC, precorrin-8X methylmutase"/>
    <property type="match status" value="1"/>
</dbReference>
<name>F6BBV0_METIK</name>
<protein>
    <submittedName>
        <fullName evidence="6">Precorrin-8X methylmutase CbiC/CobH</fullName>
    </submittedName>
</protein>
<accession>F6BBV0</accession>
<evidence type="ECO:0000313" key="6">
    <source>
        <dbReference type="EMBL" id="AEF97230.1"/>
    </source>
</evidence>
<feature type="domain" description="Cobalamin biosynthesis precorrin-8X methylmutase CobH/CbiC" evidence="5">
    <location>
        <begin position="61"/>
        <end position="254"/>
    </location>
</feature>
<evidence type="ECO:0000259" key="5">
    <source>
        <dbReference type="Pfam" id="PF02570"/>
    </source>
</evidence>